<feature type="compositionally biased region" description="Polar residues" evidence="1">
    <location>
        <begin position="1"/>
        <end position="14"/>
    </location>
</feature>
<dbReference type="Gramene" id="evm.model.06.1569">
    <property type="protein sequence ID" value="cds.evm.model.06.1569"/>
    <property type="gene ID" value="evm.TU.06.1569"/>
</dbReference>
<name>A0A803PV23_CANSA</name>
<evidence type="ECO:0000313" key="3">
    <source>
        <dbReference type="Proteomes" id="UP000596661"/>
    </source>
</evidence>
<dbReference type="Proteomes" id="UP000596661">
    <property type="component" value="Chromosome 6"/>
</dbReference>
<reference evidence="2" key="1">
    <citation type="submission" date="2018-11" db="EMBL/GenBank/DDBJ databases">
        <authorList>
            <person name="Grassa J C."/>
        </authorList>
    </citation>
    <scope>NUCLEOTIDE SEQUENCE [LARGE SCALE GENOMIC DNA]</scope>
</reference>
<feature type="compositionally biased region" description="Basic and acidic residues" evidence="1">
    <location>
        <begin position="15"/>
        <end position="29"/>
    </location>
</feature>
<feature type="region of interest" description="Disordered" evidence="1">
    <location>
        <begin position="125"/>
        <end position="159"/>
    </location>
</feature>
<sequence length="211" mass="24664">MGSLRPYTTRTSCSRRNDGGGDQILERRNEDAYNSTRYVPMSEDVYDPTRYVPLVELENRQLRQLKRPRGRPRGFRTRRHETNQGNPQTPKKNNLGIQGMSQWIIKQIIKNNGEMFLKVPMDFKNQGNKQTDVSEASRRNEELRQPRPKNQGIPRGEGRYKMKQVQVQDVQGLEDIIDRVGIHEKEVDLDVMLTEKVLAIHEVIDPRVTRR</sequence>
<evidence type="ECO:0000256" key="1">
    <source>
        <dbReference type="SAM" id="MobiDB-lite"/>
    </source>
</evidence>
<organism evidence="2 3">
    <name type="scientific">Cannabis sativa</name>
    <name type="common">Hemp</name>
    <name type="synonym">Marijuana</name>
    <dbReference type="NCBI Taxonomy" id="3483"/>
    <lineage>
        <taxon>Eukaryota</taxon>
        <taxon>Viridiplantae</taxon>
        <taxon>Streptophyta</taxon>
        <taxon>Embryophyta</taxon>
        <taxon>Tracheophyta</taxon>
        <taxon>Spermatophyta</taxon>
        <taxon>Magnoliopsida</taxon>
        <taxon>eudicotyledons</taxon>
        <taxon>Gunneridae</taxon>
        <taxon>Pentapetalae</taxon>
        <taxon>rosids</taxon>
        <taxon>fabids</taxon>
        <taxon>Rosales</taxon>
        <taxon>Cannabaceae</taxon>
        <taxon>Cannabis</taxon>
    </lineage>
</organism>
<keyword evidence="3" id="KW-1185">Reference proteome</keyword>
<accession>A0A803PV23</accession>
<protein>
    <submittedName>
        <fullName evidence="2">Uncharacterized protein</fullName>
    </submittedName>
</protein>
<dbReference type="AlphaFoldDB" id="A0A803PV23"/>
<reference evidence="2" key="2">
    <citation type="submission" date="2021-03" db="UniProtKB">
        <authorList>
            <consortium name="EnsemblPlants"/>
        </authorList>
    </citation>
    <scope>IDENTIFICATION</scope>
</reference>
<feature type="compositionally biased region" description="Basic residues" evidence="1">
    <location>
        <begin position="64"/>
        <end position="79"/>
    </location>
</feature>
<feature type="compositionally biased region" description="Polar residues" evidence="1">
    <location>
        <begin position="83"/>
        <end position="95"/>
    </location>
</feature>
<feature type="region of interest" description="Disordered" evidence="1">
    <location>
        <begin position="64"/>
        <end position="95"/>
    </location>
</feature>
<dbReference type="EnsemblPlants" id="evm.model.06.1569">
    <property type="protein sequence ID" value="cds.evm.model.06.1569"/>
    <property type="gene ID" value="evm.TU.06.1569"/>
</dbReference>
<feature type="compositionally biased region" description="Basic and acidic residues" evidence="1">
    <location>
        <begin position="135"/>
        <end position="145"/>
    </location>
</feature>
<dbReference type="EMBL" id="UZAU01000615">
    <property type="status" value="NOT_ANNOTATED_CDS"/>
    <property type="molecule type" value="Genomic_DNA"/>
</dbReference>
<feature type="compositionally biased region" description="Polar residues" evidence="1">
    <location>
        <begin position="125"/>
        <end position="134"/>
    </location>
</feature>
<proteinExistence type="predicted"/>
<feature type="region of interest" description="Disordered" evidence="1">
    <location>
        <begin position="1"/>
        <end position="29"/>
    </location>
</feature>
<evidence type="ECO:0000313" key="2">
    <source>
        <dbReference type="EnsemblPlants" id="cds.evm.model.06.1569"/>
    </source>
</evidence>